<dbReference type="PANTHER" id="PTHR10380">
    <property type="entry name" value="CUTICLE PROTEIN"/>
    <property type="match status" value="1"/>
</dbReference>
<accession>A0A182FN62</accession>
<evidence type="ECO:0008006" key="4">
    <source>
        <dbReference type="Google" id="ProtNLM"/>
    </source>
</evidence>
<keyword evidence="3" id="KW-1185">Reference proteome</keyword>
<dbReference type="Proteomes" id="UP000069272">
    <property type="component" value="Chromosome 2L"/>
</dbReference>
<dbReference type="AlphaFoldDB" id="A0A182FN62"/>
<keyword evidence="1" id="KW-0193">Cuticle</keyword>
<dbReference type="OrthoDB" id="6368834at2759"/>
<dbReference type="PROSITE" id="PS51155">
    <property type="entry name" value="CHIT_BIND_RR_2"/>
    <property type="match status" value="1"/>
</dbReference>
<dbReference type="GO" id="GO:0062129">
    <property type="term" value="C:chitin-based extracellular matrix"/>
    <property type="evidence" value="ECO:0007669"/>
    <property type="project" value="TreeGrafter"/>
</dbReference>
<evidence type="ECO:0000256" key="1">
    <source>
        <dbReference type="ARBA" id="ARBA00022460"/>
    </source>
</evidence>
<evidence type="ECO:0000313" key="3">
    <source>
        <dbReference type="Proteomes" id="UP000069272"/>
    </source>
</evidence>
<dbReference type="Pfam" id="PF00379">
    <property type="entry name" value="Chitin_bind_4"/>
    <property type="match status" value="1"/>
</dbReference>
<dbReference type="VEuPathDB" id="VectorBase:AALB007975"/>
<dbReference type="EnsemblMetazoa" id="AALB007975-RA">
    <property type="protein sequence ID" value="AALB007975-PA"/>
    <property type="gene ID" value="AALB007975"/>
</dbReference>
<name>A0A182FN62_ANOAL</name>
<evidence type="ECO:0000313" key="2">
    <source>
        <dbReference type="EnsemblMetazoa" id="AALB007975-PA"/>
    </source>
</evidence>
<dbReference type="InterPro" id="IPR000618">
    <property type="entry name" value="Insect_cuticle"/>
</dbReference>
<organism evidence="2 3">
    <name type="scientific">Anopheles albimanus</name>
    <name type="common">New world malaria mosquito</name>
    <dbReference type="NCBI Taxonomy" id="7167"/>
    <lineage>
        <taxon>Eukaryota</taxon>
        <taxon>Metazoa</taxon>
        <taxon>Ecdysozoa</taxon>
        <taxon>Arthropoda</taxon>
        <taxon>Hexapoda</taxon>
        <taxon>Insecta</taxon>
        <taxon>Pterygota</taxon>
        <taxon>Neoptera</taxon>
        <taxon>Endopterygota</taxon>
        <taxon>Diptera</taxon>
        <taxon>Nematocera</taxon>
        <taxon>Culicoidea</taxon>
        <taxon>Culicidae</taxon>
        <taxon>Anophelinae</taxon>
        <taxon>Anopheles</taxon>
    </lineage>
</organism>
<dbReference type="RefSeq" id="XP_035794645.1">
    <property type="nucleotide sequence ID" value="XM_035938752.1"/>
</dbReference>
<dbReference type="VEuPathDB" id="VectorBase:AALB20_030225"/>
<dbReference type="KEGG" id="aali:118467845"/>
<proteinExistence type="predicted"/>
<sequence>MKLSIQALKLTSPVLMLLLLVQLPQHSPVFAAPAEAFGTTPVAIVSQSSTVNPDGSFISAFESADGIKVEDEGQVKTIEVPSENGNQQATVVVQRGTYSYFAPDGTPISVQWTADEGGFRAQGAHLPVAPGERPSF</sequence>
<dbReference type="GO" id="GO:0008010">
    <property type="term" value="F:structural constituent of chitin-based larval cuticle"/>
    <property type="evidence" value="ECO:0007669"/>
    <property type="project" value="TreeGrafter"/>
</dbReference>
<reference evidence="2 3" key="1">
    <citation type="journal article" date="2017" name="G3 (Bethesda)">
        <title>The Physical Genome Mapping of Anopheles albimanus Corrected Scaffold Misassemblies and Identified Interarm Rearrangements in Genus Anopheles.</title>
        <authorList>
            <person name="Artemov G.N."/>
            <person name="Peery A.N."/>
            <person name="Jiang X."/>
            <person name="Tu Z."/>
            <person name="Stegniy V.N."/>
            <person name="Sharakhova M.V."/>
            <person name="Sharakhov I.V."/>
        </authorList>
    </citation>
    <scope>NUCLEOTIDE SEQUENCE [LARGE SCALE GENOMIC DNA]</scope>
    <source>
        <strain evidence="2 3">ALBI9_A</strain>
    </source>
</reference>
<dbReference type="STRING" id="7167.A0A182FN62"/>
<dbReference type="InterPro" id="IPR050468">
    <property type="entry name" value="Cuticle_Struct_Prot"/>
</dbReference>
<dbReference type="PANTHER" id="PTHR10380:SF173">
    <property type="entry name" value="CUTICULAR PROTEIN 47EF, ISOFORM C-RELATED"/>
    <property type="match status" value="1"/>
</dbReference>
<dbReference type="GeneID" id="118467845"/>
<reference evidence="2" key="2">
    <citation type="submission" date="2022-08" db="UniProtKB">
        <authorList>
            <consortium name="EnsemblMetazoa"/>
        </authorList>
    </citation>
    <scope>IDENTIFICATION</scope>
    <source>
        <strain evidence="2">STECLA/ALBI9_A</strain>
    </source>
</reference>
<protein>
    <recommendedName>
        <fullName evidence="4">Endocuticle structural glycoprotein SgAbd-2</fullName>
    </recommendedName>
</protein>